<evidence type="ECO:0000313" key="3">
    <source>
        <dbReference type="Proteomes" id="UP000235786"/>
    </source>
</evidence>
<dbReference type="Proteomes" id="UP000235786">
    <property type="component" value="Unassembled WGS sequence"/>
</dbReference>
<evidence type="ECO:0000256" key="1">
    <source>
        <dbReference type="SAM" id="SignalP"/>
    </source>
</evidence>
<gene>
    <name evidence="2" type="ORF">L207DRAFT_520458</name>
</gene>
<dbReference type="OrthoDB" id="3527163at2759"/>
<dbReference type="EMBL" id="KZ613969">
    <property type="protein sequence ID" value="PMD30067.1"/>
    <property type="molecule type" value="Genomic_DNA"/>
</dbReference>
<feature type="chain" id="PRO_5014354793" description="AA1-like domain-containing protein" evidence="1">
    <location>
        <begin position="20"/>
        <end position="151"/>
    </location>
</feature>
<name>A0A2J6QUW4_HYAVF</name>
<organism evidence="2 3">
    <name type="scientific">Hyaloscypha variabilis (strain UAMH 11265 / GT02V1 / F)</name>
    <name type="common">Meliniomyces variabilis</name>
    <dbReference type="NCBI Taxonomy" id="1149755"/>
    <lineage>
        <taxon>Eukaryota</taxon>
        <taxon>Fungi</taxon>
        <taxon>Dikarya</taxon>
        <taxon>Ascomycota</taxon>
        <taxon>Pezizomycotina</taxon>
        <taxon>Leotiomycetes</taxon>
        <taxon>Helotiales</taxon>
        <taxon>Hyaloscyphaceae</taxon>
        <taxon>Hyaloscypha</taxon>
        <taxon>Hyaloscypha variabilis</taxon>
    </lineage>
</organism>
<evidence type="ECO:0000313" key="2">
    <source>
        <dbReference type="EMBL" id="PMD30067.1"/>
    </source>
</evidence>
<keyword evidence="3" id="KW-1185">Reference proteome</keyword>
<sequence length="151" mass="16166">MKLTTSFMAAATLLTTTLGAPTKIAARDGQLTWTITDFTISNNTDNLSSKYNFNIVDNTGSSTACYIANAYPTGTSLDARCAAPGDNGPTGNSTNPYSINWYYDSYNDQAIMEVFTYTQAAVFLYPRASNALQGITEDDVGPNTARTLPVG</sequence>
<keyword evidence="1" id="KW-0732">Signal</keyword>
<evidence type="ECO:0008006" key="4">
    <source>
        <dbReference type="Google" id="ProtNLM"/>
    </source>
</evidence>
<feature type="signal peptide" evidence="1">
    <location>
        <begin position="1"/>
        <end position="19"/>
    </location>
</feature>
<dbReference type="AlphaFoldDB" id="A0A2J6QUW4"/>
<reference evidence="2 3" key="1">
    <citation type="submission" date="2016-04" db="EMBL/GenBank/DDBJ databases">
        <title>A degradative enzymes factory behind the ericoid mycorrhizal symbiosis.</title>
        <authorList>
            <consortium name="DOE Joint Genome Institute"/>
            <person name="Martino E."/>
            <person name="Morin E."/>
            <person name="Grelet G."/>
            <person name="Kuo A."/>
            <person name="Kohler A."/>
            <person name="Daghino S."/>
            <person name="Barry K."/>
            <person name="Choi C."/>
            <person name="Cichocki N."/>
            <person name="Clum A."/>
            <person name="Copeland A."/>
            <person name="Hainaut M."/>
            <person name="Haridas S."/>
            <person name="Labutti K."/>
            <person name="Lindquist E."/>
            <person name="Lipzen A."/>
            <person name="Khouja H.-R."/>
            <person name="Murat C."/>
            <person name="Ohm R."/>
            <person name="Olson A."/>
            <person name="Spatafora J."/>
            <person name="Veneault-Fourrey C."/>
            <person name="Henrissat B."/>
            <person name="Grigoriev I."/>
            <person name="Martin F."/>
            <person name="Perotto S."/>
        </authorList>
    </citation>
    <scope>NUCLEOTIDE SEQUENCE [LARGE SCALE GENOMIC DNA]</scope>
    <source>
        <strain evidence="2 3">F</strain>
    </source>
</reference>
<accession>A0A2J6QUW4</accession>
<proteinExistence type="predicted"/>
<protein>
    <recommendedName>
        <fullName evidence="4">AA1-like domain-containing protein</fullName>
    </recommendedName>
</protein>